<dbReference type="NCBIfam" id="TIGR03695">
    <property type="entry name" value="menH_SHCHC"/>
    <property type="match status" value="1"/>
</dbReference>
<dbReference type="UniPathway" id="UPA01057">
    <property type="reaction ID" value="UER00900"/>
</dbReference>
<evidence type="ECO:0000256" key="3">
    <source>
        <dbReference type="HAMAP-Rule" id="MF_01660"/>
    </source>
</evidence>
<comment type="catalytic activity">
    <reaction evidence="3">
        <text>5-enolpyruvoyl-6-hydroxy-2-succinyl-cyclohex-3-ene-1-carboxylate = (1R,6R)-6-hydroxy-2-succinyl-cyclohexa-2,4-diene-1-carboxylate + pyruvate</text>
        <dbReference type="Rhea" id="RHEA:25597"/>
        <dbReference type="ChEBI" id="CHEBI:15361"/>
        <dbReference type="ChEBI" id="CHEBI:58689"/>
        <dbReference type="ChEBI" id="CHEBI:58818"/>
        <dbReference type="EC" id="4.2.99.20"/>
    </reaction>
</comment>
<keyword evidence="2 3" id="KW-0456">Lyase</keyword>
<dbReference type="Pfam" id="PF00561">
    <property type="entry name" value="Abhydrolase_1"/>
    <property type="match status" value="1"/>
</dbReference>
<reference evidence="6" key="1">
    <citation type="submission" date="2018-12" db="EMBL/GenBank/DDBJ databases">
        <title>Tengunoibacter tsumagoiensis gen. nov., sp. nov., Dictyobacter kobayashii sp. nov., D. alpinus sp. nov., and D. joshuensis sp. nov. and description of Dictyobacteraceae fam. nov. within the order Ktedonobacterales isolated from Tengu-no-mugimeshi.</title>
        <authorList>
            <person name="Wang C.M."/>
            <person name="Zheng Y."/>
            <person name="Sakai Y."/>
            <person name="Toyoda A."/>
            <person name="Minakuchi Y."/>
            <person name="Abe K."/>
            <person name="Yokota A."/>
            <person name="Yabe S."/>
        </authorList>
    </citation>
    <scope>NUCLEOTIDE SEQUENCE [LARGE SCALE GENOMIC DNA]</scope>
    <source>
        <strain evidence="6">Uno16</strain>
    </source>
</reference>
<dbReference type="EMBL" id="BIFT01000001">
    <property type="protein sequence ID" value="GCE25571.1"/>
    <property type="molecule type" value="Genomic_DNA"/>
</dbReference>
<keyword evidence="6" id="KW-1185">Reference proteome</keyword>
<proteinExistence type="inferred from homology"/>
<comment type="subunit">
    <text evidence="3">Monomer.</text>
</comment>
<dbReference type="AlphaFoldDB" id="A0A402B2J5"/>
<dbReference type="GO" id="GO:0009234">
    <property type="term" value="P:menaquinone biosynthetic process"/>
    <property type="evidence" value="ECO:0007669"/>
    <property type="project" value="UniProtKB-UniRule"/>
</dbReference>
<accession>A0A402B2J5</accession>
<comment type="function">
    <text evidence="3">Catalyzes a proton abstraction reaction that results in 2,5-elimination of pyruvate from 2-succinyl-5-enolpyruvyl-6-hydroxy-3-cyclohexene-1-carboxylate (SEPHCHC) and the formation of 2-succinyl-6-hydroxy-2,4-cyclohexadiene-1-carboxylate (SHCHC).</text>
</comment>
<dbReference type="UniPathway" id="UPA00079"/>
<dbReference type="HAMAP" id="MF_01660">
    <property type="entry name" value="MenH"/>
    <property type="match status" value="1"/>
</dbReference>
<evidence type="ECO:0000256" key="1">
    <source>
        <dbReference type="ARBA" id="ARBA00022428"/>
    </source>
</evidence>
<evidence type="ECO:0000313" key="5">
    <source>
        <dbReference type="EMBL" id="GCE25571.1"/>
    </source>
</evidence>
<sequence>MGMQPLNYKDVEIGTIAINGVQMGVVELGKPTAATAKLRPTLVFIHGFTGNATSWGALLEHLAGQDMHVISLEMLGHGRSSAPEDPTRYSMEHCQQDILAALQALHIAPGAAILLGYSMGGRIALYTALSGYFRALVLESASPGLAIAEEREQRQRSDEALATCIEDYGLEAFVSYWESRPLFASQEKLSIAQRAKLREQRLHNTPRGLANSLRGVGTGIQPALHQRLNEITVPVLLITGQDDPKFCAIAREMATQLPQAQHQIVPNAGHTVHFEQPEAFETLVRNFTNSVQ</sequence>
<comment type="pathway">
    <text evidence="3">Quinol/quinone metabolism; menaquinone biosynthesis.</text>
</comment>
<name>A0A402B2J5_9CHLR</name>
<dbReference type="InterPro" id="IPR022485">
    <property type="entry name" value="SHCHC_synthase_MenH"/>
</dbReference>
<evidence type="ECO:0000256" key="2">
    <source>
        <dbReference type="ARBA" id="ARBA00023239"/>
    </source>
</evidence>
<organism evidence="5 6">
    <name type="scientific">Dictyobacter alpinus</name>
    <dbReference type="NCBI Taxonomy" id="2014873"/>
    <lineage>
        <taxon>Bacteria</taxon>
        <taxon>Bacillati</taxon>
        <taxon>Chloroflexota</taxon>
        <taxon>Ktedonobacteria</taxon>
        <taxon>Ktedonobacterales</taxon>
        <taxon>Dictyobacteraceae</taxon>
        <taxon>Dictyobacter</taxon>
    </lineage>
</organism>
<dbReference type="PRINTS" id="PR00412">
    <property type="entry name" value="EPOXHYDRLASE"/>
</dbReference>
<dbReference type="Gene3D" id="3.40.50.1820">
    <property type="entry name" value="alpha/beta hydrolase"/>
    <property type="match status" value="1"/>
</dbReference>
<comment type="caution">
    <text evidence="5">The sequence shown here is derived from an EMBL/GenBank/DDBJ whole genome shotgun (WGS) entry which is preliminary data.</text>
</comment>
<dbReference type="SUPFAM" id="SSF53474">
    <property type="entry name" value="alpha/beta-Hydrolases"/>
    <property type="match status" value="1"/>
</dbReference>
<dbReference type="InterPro" id="IPR000639">
    <property type="entry name" value="Epox_hydrolase-like"/>
</dbReference>
<dbReference type="RefSeq" id="WP_218027419.1">
    <property type="nucleotide sequence ID" value="NZ_BIFT01000001.1"/>
</dbReference>
<comment type="pathway">
    <text evidence="3">Quinol/quinone metabolism; 1,4-dihydroxy-2-naphthoate biosynthesis; 1,4-dihydroxy-2-naphthoate from chorismate: step 3/7.</text>
</comment>
<dbReference type="InterPro" id="IPR000073">
    <property type="entry name" value="AB_hydrolase_1"/>
</dbReference>
<dbReference type="Proteomes" id="UP000287171">
    <property type="component" value="Unassembled WGS sequence"/>
</dbReference>
<dbReference type="EC" id="4.2.99.20" evidence="3"/>
<dbReference type="PANTHER" id="PTHR42916">
    <property type="entry name" value="2-SUCCINYL-5-ENOLPYRUVYL-6-HYDROXY-3-CYCLOHEXENE-1-CARBOXYLATE SYNTHASE"/>
    <property type="match status" value="1"/>
</dbReference>
<feature type="domain" description="AB hydrolase-1" evidence="4">
    <location>
        <begin position="40"/>
        <end position="277"/>
    </location>
</feature>
<keyword evidence="1 3" id="KW-0474">Menaquinone biosynthesis</keyword>
<dbReference type="GO" id="GO:0070205">
    <property type="term" value="F:2-succinyl-6-hydroxy-2,4-cyclohexadiene-1-carboxylate synthase activity"/>
    <property type="evidence" value="ECO:0007669"/>
    <property type="project" value="UniProtKB-UniRule"/>
</dbReference>
<dbReference type="PANTHER" id="PTHR42916:SF1">
    <property type="entry name" value="PROTEIN PHYLLO, CHLOROPLASTIC"/>
    <property type="match status" value="1"/>
</dbReference>
<evidence type="ECO:0000259" key="4">
    <source>
        <dbReference type="Pfam" id="PF00561"/>
    </source>
</evidence>
<dbReference type="InterPro" id="IPR029058">
    <property type="entry name" value="AB_hydrolase_fold"/>
</dbReference>
<evidence type="ECO:0000313" key="6">
    <source>
        <dbReference type="Proteomes" id="UP000287171"/>
    </source>
</evidence>
<gene>
    <name evidence="5" type="primary">menH_1</name>
    <name evidence="3" type="synonym">menH</name>
    <name evidence="5" type="ORF">KDA_10550</name>
</gene>
<comment type="similarity">
    <text evidence="3">Belongs to the AB hydrolase superfamily. MenH family.</text>
</comment>
<protein>
    <recommendedName>
        <fullName evidence="3">Putative 2-succinyl-6-hydroxy-2,4-cyclohexadiene-1-carboxylate synthase</fullName>
        <shortName evidence="3">SHCHC synthase</shortName>
        <ecNumber evidence="3">4.2.99.20</ecNumber>
    </recommendedName>
</protein>